<feature type="region of interest" description="Disordered" evidence="1">
    <location>
        <begin position="345"/>
        <end position="382"/>
    </location>
</feature>
<evidence type="ECO:0000313" key="3">
    <source>
        <dbReference type="EMBL" id="KAK7474659.1"/>
    </source>
</evidence>
<gene>
    <name evidence="3" type="ORF">BaRGS_00034083</name>
</gene>
<keyword evidence="4" id="KW-1185">Reference proteome</keyword>
<protein>
    <recommendedName>
        <fullName evidence="2">OTU domain-containing protein</fullName>
    </recommendedName>
</protein>
<proteinExistence type="predicted"/>
<dbReference type="PANTHER" id="PTHR10773:SF19">
    <property type="match status" value="1"/>
</dbReference>
<dbReference type="PANTHER" id="PTHR10773">
    <property type="entry name" value="DNA-DIRECTED RNA POLYMERASES I, II, AND III SUBUNIT RPABC2"/>
    <property type="match status" value="1"/>
</dbReference>
<organism evidence="3 4">
    <name type="scientific">Batillaria attramentaria</name>
    <dbReference type="NCBI Taxonomy" id="370345"/>
    <lineage>
        <taxon>Eukaryota</taxon>
        <taxon>Metazoa</taxon>
        <taxon>Spiralia</taxon>
        <taxon>Lophotrochozoa</taxon>
        <taxon>Mollusca</taxon>
        <taxon>Gastropoda</taxon>
        <taxon>Caenogastropoda</taxon>
        <taxon>Sorbeoconcha</taxon>
        <taxon>Cerithioidea</taxon>
        <taxon>Batillariidae</taxon>
        <taxon>Batillaria</taxon>
    </lineage>
</organism>
<evidence type="ECO:0000313" key="4">
    <source>
        <dbReference type="Proteomes" id="UP001519460"/>
    </source>
</evidence>
<dbReference type="AlphaFoldDB" id="A0ABD0JIJ7"/>
<dbReference type="PROSITE" id="PS50802">
    <property type="entry name" value="OTU"/>
    <property type="match status" value="1"/>
</dbReference>
<dbReference type="SUPFAM" id="SSF54001">
    <property type="entry name" value="Cysteine proteinases"/>
    <property type="match status" value="1"/>
</dbReference>
<sequence>MINKLSALPAWGREGRAVASACQQPPYLAPAGMGLVPWEGRTLEFPYITGSYFIKPPVSVFPFCHLHSATPDREEHRAEGFTHEDRLFKWMKKLNSSGQMLTDIFMSIQLDAEYLQDADHNSVSSVQSSYTGQEKDDLSAAITESRHIHRFRQLNVHVHNKRLDELLQHNGLKRVPVYPDGNCFFTAASLHLLNQDKGTLREALCLHMNENVQHYVDFFPCTGNEHERTQQVRASVEELRENGIWNTTANDILPLALANFTRRRVKIFSSKLDKPVWDITPSLKTGETASVFSPIYLAFLAPRGQPEHFDGCLLKKRYIYTEFGDTCPSHEQEAEELQDSQDACTNEANGLDSDSTESEQESPNIPGIYITPPKKAHGRKRVAHPENWKRNVRKQLKLSGQQYTSSRGKTIQAKRLKVVDCSKCKLKCTEKISHEERETVFQTFYDLQNYERQKDFVCRHVEEKRTRTYLDESDQPVQKKRLVDRKYFFTVGGEKVRVCKRFFQATLSIGHAYIQQQNIKH</sequence>
<feature type="domain" description="OTU" evidence="2">
    <location>
        <begin position="172"/>
        <end position="315"/>
    </location>
</feature>
<dbReference type="Proteomes" id="UP001519460">
    <property type="component" value="Unassembled WGS sequence"/>
</dbReference>
<accession>A0ABD0JIJ7</accession>
<evidence type="ECO:0000256" key="1">
    <source>
        <dbReference type="SAM" id="MobiDB-lite"/>
    </source>
</evidence>
<dbReference type="InterPro" id="IPR003323">
    <property type="entry name" value="OTU_dom"/>
</dbReference>
<dbReference type="EMBL" id="JACVVK020000429">
    <property type="protein sequence ID" value="KAK7474659.1"/>
    <property type="molecule type" value="Genomic_DNA"/>
</dbReference>
<evidence type="ECO:0000259" key="2">
    <source>
        <dbReference type="PROSITE" id="PS50802"/>
    </source>
</evidence>
<name>A0ABD0JIJ7_9CAEN</name>
<dbReference type="InterPro" id="IPR038765">
    <property type="entry name" value="Papain-like_cys_pep_sf"/>
</dbReference>
<reference evidence="3 4" key="1">
    <citation type="journal article" date="2023" name="Sci. Data">
        <title>Genome assembly of the Korean intertidal mud-creeper Batillaria attramentaria.</title>
        <authorList>
            <person name="Patra A.K."/>
            <person name="Ho P.T."/>
            <person name="Jun S."/>
            <person name="Lee S.J."/>
            <person name="Kim Y."/>
            <person name="Won Y.J."/>
        </authorList>
    </citation>
    <scope>NUCLEOTIDE SEQUENCE [LARGE SCALE GENOMIC DNA]</scope>
    <source>
        <strain evidence="3">Wonlab-2016</strain>
    </source>
</reference>
<comment type="caution">
    <text evidence="3">The sequence shown here is derived from an EMBL/GenBank/DDBJ whole genome shotgun (WGS) entry which is preliminary data.</text>
</comment>
<dbReference type="Gene3D" id="3.90.70.80">
    <property type="match status" value="1"/>
</dbReference>